<reference evidence="3" key="1">
    <citation type="journal article" date="2012" name="Proc. Natl. Acad. Sci. U.S.A.">
        <title>Antigenic diversity is generated by distinct evolutionary mechanisms in African trypanosome species.</title>
        <authorList>
            <person name="Jackson A.P."/>
            <person name="Berry A."/>
            <person name="Aslett M."/>
            <person name="Allison H.C."/>
            <person name="Burton P."/>
            <person name="Vavrova-Anderson J."/>
            <person name="Brown R."/>
            <person name="Browne H."/>
            <person name="Corton N."/>
            <person name="Hauser H."/>
            <person name="Gamble J."/>
            <person name="Gilderthorp R."/>
            <person name="Marcello L."/>
            <person name="McQuillan J."/>
            <person name="Otto T.D."/>
            <person name="Quail M.A."/>
            <person name="Sanders M.J."/>
            <person name="van Tonder A."/>
            <person name="Ginger M.L."/>
            <person name="Field M.C."/>
            <person name="Barry J.D."/>
            <person name="Hertz-Fowler C."/>
            <person name="Berriman M."/>
        </authorList>
    </citation>
    <scope>NUCLEOTIDE SEQUENCE</scope>
    <source>
        <strain evidence="3">IL3000</strain>
    </source>
</reference>
<evidence type="ECO:0000313" key="3">
    <source>
        <dbReference type="EMBL" id="CCC92372.1"/>
    </source>
</evidence>
<sequence length="134" mass="14883">MHPFLFLYIIIPLNSVPTTLCVKGSLTRCHAFSSSTSQYGCHISLSHRHTFCSTSSSLPHVLPKQRRTNTAVKIIGPVRSFPRTLLFHSFLTTGARSVTSSLTSSSLLPSSTSLIFLPPLLYAPFLLFSFFLFF</sequence>
<feature type="chain" id="PRO_5003410310" description="T. congolense-specific, cell surface-expressed gene family" evidence="2">
    <location>
        <begin position="22"/>
        <end position="134"/>
    </location>
</feature>
<keyword evidence="1" id="KW-0472">Membrane</keyword>
<feature type="transmembrane region" description="Helical" evidence="1">
    <location>
        <begin position="114"/>
        <end position="133"/>
    </location>
</feature>
<dbReference type="AlphaFoldDB" id="G0USK9"/>
<feature type="signal peptide" evidence="2">
    <location>
        <begin position="1"/>
        <end position="21"/>
    </location>
</feature>
<accession>G0USK9</accession>
<protein>
    <recommendedName>
        <fullName evidence="4">T. congolense-specific, cell surface-expressed gene family</fullName>
    </recommendedName>
</protein>
<gene>
    <name evidence="3" type="ORF">TCIL3000_8_5990</name>
</gene>
<evidence type="ECO:0000256" key="1">
    <source>
        <dbReference type="SAM" id="Phobius"/>
    </source>
</evidence>
<name>G0USK9_TRYCI</name>
<proteinExistence type="predicted"/>
<organism evidence="3">
    <name type="scientific">Trypanosoma congolense (strain IL3000)</name>
    <dbReference type="NCBI Taxonomy" id="1068625"/>
    <lineage>
        <taxon>Eukaryota</taxon>
        <taxon>Discoba</taxon>
        <taxon>Euglenozoa</taxon>
        <taxon>Kinetoplastea</taxon>
        <taxon>Metakinetoplastina</taxon>
        <taxon>Trypanosomatida</taxon>
        <taxon>Trypanosomatidae</taxon>
        <taxon>Trypanosoma</taxon>
        <taxon>Nannomonas</taxon>
    </lineage>
</organism>
<evidence type="ECO:0008006" key="4">
    <source>
        <dbReference type="Google" id="ProtNLM"/>
    </source>
</evidence>
<keyword evidence="2" id="KW-0732">Signal</keyword>
<keyword evidence="1" id="KW-1133">Transmembrane helix</keyword>
<dbReference type="EMBL" id="HE575321">
    <property type="protein sequence ID" value="CCC92372.1"/>
    <property type="molecule type" value="Genomic_DNA"/>
</dbReference>
<keyword evidence="1" id="KW-0812">Transmembrane</keyword>
<evidence type="ECO:0000256" key="2">
    <source>
        <dbReference type="SAM" id="SignalP"/>
    </source>
</evidence>